<dbReference type="PANTHER" id="PTHR47396:SF1">
    <property type="entry name" value="ATP-DEPENDENT HELICASE IRC3-RELATED"/>
    <property type="match status" value="1"/>
</dbReference>
<dbReference type="InterPro" id="IPR006935">
    <property type="entry name" value="Helicase/UvrB_N"/>
</dbReference>
<accession>A0A481Z1Q6</accession>
<feature type="domain" description="Helicase C-terminal" evidence="2">
    <location>
        <begin position="261"/>
        <end position="452"/>
    </location>
</feature>
<sequence length="929" mass="109446">MDLPNAFKKIIDKIELRDVFLKGYTNLIDNLKTKEEKNYLVQAFCGTGKSRVIFKTAYQSLYYNDLVVLVFPTISLITQFNMDYILDCRFKAVNEHVNFLCVCSRNEIKHVKNNSIKYSTTQKDIKDFLKTKGPKIITITYQSFITLYKCLEQTNKIIDLLLLDEAHRSLGDEIQKYIYPISDIKKRYNSAIFFTATPKNKKEIVMYNHENPEIGMCGERIIYVPYIKGLELGYLNNFEIRVDIDRFAENKQNNMFSIYKGIARAILVTGNTRVLTFHSFSSSTEDKEEDENFLKSNATDFVKIGRFKKAFNEVLNAEFKNLEKKYTAIVMKKITANTRNRVDILKEFENTTNDQIYILSSCRTIGEGIDTKKANMIVFVDPKQSYIDIIQNMGRCVRKPVDKDIQSATVLIPALINYEKYGEAETEENIDKVLREDIDKGGAFNGILNVLSALRQNDEEYFNMCLNYPNKYSLLEIERSLKAQGLRLDKENVGPVDTVVKHITNKEYIKEKDESPEDYLEKVCNEENAMIQVHNDNIEEPIIDYGNNEDKIKMMYQKDGVYYPIVPIEKKNYNKSQSTLRRPRRKKTSIQVHTNDDFKVYWKITEASLEDKLNSVSIECVIHKKDTKKEWIVNLEKVKVYIFENGKRPSQQDKDGEIKMLGSWISTQIQNCKNKKHIVWNDLDIKELWKEFKEDYSDHFLTNEEIWKTTLEKVKVYIFDNGKRPSVSSEDVEVKKMGSWISAQMSNYKNEKQIVWNDLDIKELWKEFKEDYSDHFLTNEEVWKTTLEKVKEYIKKNGKKPSKSSKDVDIKKLGYWISTQTKNYNNKHIVWNDPDIKKLWEKFQDDYSDYFLTNEGVWKTNLKKVKEYIDENKKRPSEHNKDVDIKKLGYWISNQLSNCNNKIGTVWNDPEIKELWVKFQDDYSDYFRK</sequence>
<dbReference type="PROSITE" id="PS51192">
    <property type="entry name" value="HELICASE_ATP_BIND_1"/>
    <property type="match status" value="1"/>
</dbReference>
<feature type="domain" description="Helicase ATP-binding" evidence="1">
    <location>
        <begin position="30"/>
        <end position="216"/>
    </location>
</feature>
<protein>
    <submittedName>
        <fullName evidence="3">Helicase</fullName>
    </submittedName>
</protein>
<evidence type="ECO:0000259" key="1">
    <source>
        <dbReference type="PROSITE" id="PS51192"/>
    </source>
</evidence>
<dbReference type="SUPFAM" id="SSF52540">
    <property type="entry name" value="P-loop containing nucleoside triphosphate hydrolases"/>
    <property type="match status" value="1"/>
</dbReference>
<dbReference type="InterPro" id="IPR014001">
    <property type="entry name" value="Helicase_ATP-bd"/>
</dbReference>
<dbReference type="Pfam" id="PF04851">
    <property type="entry name" value="ResIII"/>
    <property type="match status" value="1"/>
</dbReference>
<gene>
    <name evidence="3" type="ORF">LCPAC001_00930</name>
</gene>
<dbReference type="GO" id="GO:0016787">
    <property type="term" value="F:hydrolase activity"/>
    <property type="evidence" value="ECO:0007669"/>
    <property type="project" value="InterPro"/>
</dbReference>
<keyword evidence="3" id="KW-0347">Helicase</keyword>
<reference evidence="3" key="1">
    <citation type="journal article" date="2019" name="MBio">
        <title>Virus Genomes from Deep Sea Sediments Expand the Ocean Megavirome and Support Independent Origins of Viral Gigantism.</title>
        <authorList>
            <person name="Backstrom D."/>
            <person name="Yutin N."/>
            <person name="Jorgensen S.L."/>
            <person name="Dharamshi J."/>
            <person name="Homa F."/>
            <person name="Zaremba-Niedwiedzka K."/>
            <person name="Spang A."/>
            <person name="Wolf Y.I."/>
            <person name="Koonin E.V."/>
            <person name="Ettema T.J."/>
        </authorList>
    </citation>
    <scope>NUCLEOTIDE SEQUENCE</scope>
</reference>
<keyword evidence="3" id="KW-0547">Nucleotide-binding</keyword>
<evidence type="ECO:0000313" key="3">
    <source>
        <dbReference type="EMBL" id="QBK89583.1"/>
    </source>
</evidence>
<dbReference type="PROSITE" id="PS51194">
    <property type="entry name" value="HELICASE_CTER"/>
    <property type="match status" value="1"/>
</dbReference>
<dbReference type="EMBL" id="MK500429">
    <property type="protein sequence ID" value="QBK89583.1"/>
    <property type="molecule type" value="Genomic_DNA"/>
</dbReference>
<dbReference type="GO" id="GO:0003677">
    <property type="term" value="F:DNA binding"/>
    <property type="evidence" value="ECO:0007669"/>
    <property type="project" value="InterPro"/>
</dbReference>
<dbReference type="Gene3D" id="3.40.50.300">
    <property type="entry name" value="P-loop containing nucleotide triphosphate hydrolases"/>
    <property type="match status" value="2"/>
</dbReference>
<name>A0A481Z1Q6_9VIRU</name>
<dbReference type="InterPro" id="IPR027417">
    <property type="entry name" value="P-loop_NTPase"/>
</dbReference>
<dbReference type="PANTHER" id="PTHR47396">
    <property type="entry name" value="TYPE I RESTRICTION ENZYME ECOKI R PROTEIN"/>
    <property type="match status" value="1"/>
</dbReference>
<organism evidence="3">
    <name type="scientific">Pithovirus LCPAC001</name>
    <dbReference type="NCBI Taxonomy" id="2506585"/>
    <lineage>
        <taxon>Viruses</taxon>
        <taxon>Pithoviruses</taxon>
    </lineage>
</organism>
<keyword evidence="3" id="KW-0067">ATP-binding</keyword>
<dbReference type="GO" id="GO:0005524">
    <property type="term" value="F:ATP binding"/>
    <property type="evidence" value="ECO:0007669"/>
    <property type="project" value="InterPro"/>
</dbReference>
<proteinExistence type="predicted"/>
<evidence type="ECO:0000259" key="2">
    <source>
        <dbReference type="PROSITE" id="PS51194"/>
    </source>
</evidence>
<keyword evidence="3" id="KW-0378">Hydrolase</keyword>
<dbReference type="GO" id="GO:0004386">
    <property type="term" value="F:helicase activity"/>
    <property type="evidence" value="ECO:0007669"/>
    <property type="project" value="UniProtKB-KW"/>
</dbReference>
<dbReference type="Pfam" id="PF00271">
    <property type="entry name" value="Helicase_C"/>
    <property type="match status" value="1"/>
</dbReference>
<dbReference type="CDD" id="cd18785">
    <property type="entry name" value="SF2_C"/>
    <property type="match status" value="1"/>
</dbReference>
<dbReference type="InterPro" id="IPR001650">
    <property type="entry name" value="Helicase_C-like"/>
</dbReference>
<dbReference type="SMART" id="SM00487">
    <property type="entry name" value="DEXDc"/>
    <property type="match status" value="1"/>
</dbReference>
<dbReference type="InterPro" id="IPR050742">
    <property type="entry name" value="Helicase_Restrict-Modif_Enz"/>
</dbReference>